<dbReference type="AlphaFoldDB" id="A0A183UTT2"/>
<dbReference type="CDD" id="cd07509">
    <property type="entry name" value="HAD_PPase"/>
    <property type="match status" value="1"/>
</dbReference>
<dbReference type="PANTHER" id="PTHR19288:SF46">
    <property type="entry name" value="HALOACID DEHALOGENASE-LIKE HYDROLASE DOMAIN-CONTAINING PROTEIN 2"/>
    <property type="match status" value="1"/>
</dbReference>
<dbReference type="PANTHER" id="PTHR19288">
    <property type="entry name" value="4-NITROPHENYLPHOSPHATASE-RELATED"/>
    <property type="match status" value="1"/>
</dbReference>
<accession>A0A183UTT2</accession>
<reference evidence="8" key="1">
    <citation type="submission" date="2016-06" db="UniProtKB">
        <authorList>
            <consortium name="WormBaseParasite"/>
        </authorList>
    </citation>
    <scope>IDENTIFICATION</scope>
</reference>
<evidence type="ECO:0000313" key="8">
    <source>
        <dbReference type="WBParaSite" id="TCNE_0001190201-mRNA-1"/>
    </source>
</evidence>
<dbReference type="InterPro" id="IPR006355">
    <property type="entry name" value="LHPP/HDHD2"/>
</dbReference>
<dbReference type="NCBIfam" id="TIGR01458">
    <property type="entry name" value="HAD-SF-IIA-hyp3"/>
    <property type="match status" value="1"/>
</dbReference>
<dbReference type="EMBL" id="UYWY01021034">
    <property type="protein sequence ID" value="VDM43223.1"/>
    <property type="molecule type" value="Genomic_DNA"/>
</dbReference>
<name>A0A183UTT2_TOXCA</name>
<dbReference type="InterPro" id="IPR023214">
    <property type="entry name" value="HAD_sf"/>
</dbReference>
<dbReference type="Pfam" id="PF13242">
    <property type="entry name" value="Hydrolase_like"/>
    <property type="match status" value="1"/>
</dbReference>
<comment type="similarity">
    <text evidence="2">Belongs to the HAD-like hydrolase superfamily.</text>
</comment>
<dbReference type="Gene3D" id="3.40.50.1000">
    <property type="entry name" value="HAD superfamily/HAD-like"/>
    <property type="match status" value="3"/>
</dbReference>
<evidence type="ECO:0000313" key="6">
    <source>
        <dbReference type="EMBL" id="VDM43223.1"/>
    </source>
</evidence>
<dbReference type="GO" id="GO:0046872">
    <property type="term" value="F:metal ion binding"/>
    <property type="evidence" value="ECO:0007669"/>
    <property type="project" value="UniProtKB-KW"/>
</dbReference>
<dbReference type="Pfam" id="PF13344">
    <property type="entry name" value="Hydrolase_6"/>
    <property type="match status" value="1"/>
</dbReference>
<keyword evidence="7" id="KW-1185">Reference proteome</keyword>
<evidence type="ECO:0000256" key="1">
    <source>
        <dbReference type="ARBA" id="ARBA00001946"/>
    </source>
</evidence>
<evidence type="ECO:0000256" key="5">
    <source>
        <dbReference type="ARBA" id="ARBA00039666"/>
    </source>
</evidence>
<protein>
    <recommendedName>
        <fullName evidence="5">Haloacid dehalogenase-like hydrolase domain-containing protein 2</fullName>
    </recommendedName>
</protein>
<gene>
    <name evidence="6" type="ORF">TCNE_LOCUS11902</name>
</gene>
<comment type="cofactor">
    <cofactor evidence="1">
        <name>Mg(2+)</name>
        <dbReference type="ChEBI" id="CHEBI:18420"/>
    </cofactor>
</comment>
<dbReference type="GO" id="GO:0016791">
    <property type="term" value="F:phosphatase activity"/>
    <property type="evidence" value="ECO:0007669"/>
    <property type="project" value="InterPro"/>
</dbReference>
<evidence type="ECO:0000313" key="7">
    <source>
        <dbReference type="Proteomes" id="UP000050794"/>
    </source>
</evidence>
<keyword evidence="4" id="KW-0460">Magnesium</keyword>
<organism evidence="7 8">
    <name type="scientific">Toxocara canis</name>
    <name type="common">Canine roundworm</name>
    <dbReference type="NCBI Taxonomy" id="6265"/>
    <lineage>
        <taxon>Eukaryota</taxon>
        <taxon>Metazoa</taxon>
        <taxon>Ecdysozoa</taxon>
        <taxon>Nematoda</taxon>
        <taxon>Chromadorea</taxon>
        <taxon>Rhabditida</taxon>
        <taxon>Spirurina</taxon>
        <taxon>Ascaridomorpha</taxon>
        <taxon>Ascaridoidea</taxon>
        <taxon>Toxocaridae</taxon>
        <taxon>Toxocara</taxon>
    </lineage>
</organism>
<dbReference type="GO" id="GO:0005737">
    <property type="term" value="C:cytoplasm"/>
    <property type="evidence" value="ECO:0007669"/>
    <property type="project" value="TreeGrafter"/>
</dbReference>
<evidence type="ECO:0000256" key="3">
    <source>
        <dbReference type="ARBA" id="ARBA00022723"/>
    </source>
</evidence>
<evidence type="ECO:0000256" key="2">
    <source>
        <dbReference type="ARBA" id="ARBA00007958"/>
    </source>
</evidence>
<evidence type="ECO:0000256" key="4">
    <source>
        <dbReference type="ARBA" id="ARBA00022842"/>
    </source>
</evidence>
<reference evidence="6 7" key="2">
    <citation type="submission" date="2018-11" db="EMBL/GenBank/DDBJ databases">
        <authorList>
            <consortium name="Pathogen Informatics"/>
        </authorList>
    </citation>
    <scope>NUCLEOTIDE SEQUENCE [LARGE SCALE GENOMIC DNA]</scope>
</reference>
<dbReference type="Proteomes" id="UP000050794">
    <property type="component" value="Unassembled WGS sequence"/>
</dbReference>
<keyword evidence="3" id="KW-0479">Metal-binding</keyword>
<dbReference type="WBParaSite" id="TCNE_0001190201-mRNA-1">
    <property type="protein sequence ID" value="TCNE_0001190201-mRNA-1"/>
    <property type="gene ID" value="TCNE_0001190201"/>
</dbReference>
<proteinExistence type="inferred from homology"/>
<dbReference type="FunFam" id="3.40.50.1000:FF:000060">
    <property type="entry name" value="Haloacid dehalogenase-like hydrolase domain-containing protein 2"/>
    <property type="match status" value="1"/>
</dbReference>
<dbReference type="SUPFAM" id="SSF56784">
    <property type="entry name" value="HAD-like"/>
    <property type="match status" value="1"/>
</dbReference>
<dbReference type="InterPro" id="IPR006357">
    <property type="entry name" value="HAD-SF_hydro_IIA"/>
</dbReference>
<dbReference type="InterPro" id="IPR036412">
    <property type="entry name" value="HAD-like_sf"/>
</dbReference>
<sequence length="276" mass="30478">MASSRLAVLIDLSGTLHIEDVCIPGAVAALERLRQNRKYALKFVTNTTKVMHYGLSVSPVELQRESSSRLHARLSKLGFQISPSEVFTSLSAAKRLILKEQLRPMLFLEDSALEDFRDIDQTDPNSVVIGLAPSCFTFERLNDAFRLLLNGAKLIAIHKGRYYQRKDGLSLGPGPFVEALQFASDAKVEIVGKPERNFFLSALESLDDKLTPSDAVMIGDDARDDAMGAINAGMHAILVKTGKYRVGDEDQIPENSRNCVPSFVEAVDLIEKGHFK</sequence>